<name>A0AAV6TNZ1_9ARAC</name>
<comment type="caution">
    <text evidence="2">The sequence shown here is derived from an EMBL/GenBank/DDBJ whole genome shotgun (WGS) entry which is preliminary data.</text>
</comment>
<organism evidence="2 3">
    <name type="scientific">Oedothorax gibbosus</name>
    <dbReference type="NCBI Taxonomy" id="931172"/>
    <lineage>
        <taxon>Eukaryota</taxon>
        <taxon>Metazoa</taxon>
        <taxon>Ecdysozoa</taxon>
        <taxon>Arthropoda</taxon>
        <taxon>Chelicerata</taxon>
        <taxon>Arachnida</taxon>
        <taxon>Araneae</taxon>
        <taxon>Araneomorphae</taxon>
        <taxon>Entelegynae</taxon>
        <taxon>Araneoidea</taxon>
        <taxon>Linyphiidae</taxon>
        <taxon>Erigoninae</taxon>
        <taxon>Oedothorax</taxon>
    </lineage>
</organism>
<feature type="region of interest" description="Disordered" evidence="1">
    <location>
        <begin position="50"/>
        <end position="85"/>
    </location>
</feature>
<sequence>MPPSVPLIHYLVFRKPNKIETQVLFSLISLHHVQGHACFEHSNLFKEKLPVKPRATGEGSSKGKPGWLVQKNGQLPPLGGQPDRN</sequence>
<protein>
    <submittedName>
        <fullName evidence="2">Uncharacterized protein</fullName>
    </submittedName>
</protein>
<accession>A0AAV6TNZ1</accession>
<dbReference type="AlphaFoldDB" id="A0AAV6TNZ1"/>
<dbReference type="Proteomes" id="UP000827092">
    <property type="component" value="Unassembled WGS sequence"/>
</dbReference>
<reference evidence="2 3" key="1">
    <citation type="journal article" date="2022" name="Nat. Ecol. Evol.">
        <title>A masculinizing supergene underlies an exaggerated male reproductive morph in a spider.</title>
        <authorList>
            <person name="Hendrickx F."/>
            <person name="De Corte Z."/>
            <person name="Sonet G."/>
            <person name="Van Belleghem S.M."/>
            <person name="Kostlbacher S."/>
            <person name="Vangestel C."/>
        </authorList>
    </citation>
    <scope>NUCLEOTIDE SEQUENCE [LARGE SCALE GENOMIC DNA]</scope>
    <source>
        <strain evidence="2">W744_W776</strain>
    </source>
</reference>
<keyword evidence="3" id="KW-1185">Reference proteome</keyword>
<gene>
    <name evidence="2" type="ORF">JTE90_015437</name>
</gene>
<evidence type="ECO:0000313" key="2">
    <source>
        <dbReference type="EMBL" id="KAG8173421.1"/>
    </source>
</evidence>
<dbReference type="EMBL" id="JAFNEN010001787">
    <property type="protein sequence ID" value="KAG8173421.1"/>
    <property type="molecule type" value="Genomic_DNA"/>
</dbReference>
<proteinExistence type="predicted"/>
<evidence type="ECO:0000256" key="1">
    <source>
        <dbReference type="SAM" id="MobiDB-lite"/>
    </source>
</evidence>
<evidence type="ECO:0000313" key="3">
    <source>
        <dbReference type="Proteomes" id="UP000827092"/>
    </source>
</evidence>